<dbReference type="GO" id="GO:0070154">
    <property type="term" value="P:mitochondrial lysyl-tRNA aminoacylation"/>
    <property type="evidence" value="ECO:0007669"/>
    <property type="project" value="TreeGrafter"/>
</dbReference>
<keyword evidence="8" id="KW-1185">Reference proteome</keyword>
<gene>
    <name evidence="7" type="ORF">P8C59_008147</name>
</gene>
<evidence type="ECO:0000256" key="2">
    <source>
        <dbReference type="ARBA" id="ARBA00022741"/>
    </source>
</evidence>
<dbReference type="SUPFAM" id="SSF55681">
    <property type="entry name" value="Class II aaRS and biotin synthetases"/>
    <property type="match status" value="1"/>
</dbReference>
<evidence type="ECO:0000313" key="8">
    <source>
        <dbReference type="Proteomes" id="UP001217918"/>
    </source>
</evidence>
<accession>A0AAD9MJC9</accession>
<dbReference type="InterPro" id="IPR012340">
    <property type="entry name" value="NA-bd_OB-fold"/>
</dbReference>
<dbReference type="PRINTS" id="PR00982">
    <property type="entry name" value="TRNASYNTHLYS"/>
</dbReference>
<evidence type="ECO:0000313" key="7">
    <source>
        <dbReference type="EMBL" id="KAK2073906.1"/>
    </source>
</evidence>
<organism evidence="7 8">
    <name type="scientific">Phyllachora maydis</name>
    <dbReference type="NCBI Taxonomy" id="1825666"/>
    <lineage>
        <taxon>Eukaryota</taxon>
        <taxon>Fungi</taxon>
        <taxon>Dikarya</taxon>
        <taxon>Ascomycota</taxon>
        <taxon>Pezizomycotina</taxon>
        <taxon>Sordariomycetes</taxon>
        <taxon>Sordariomycetidae</taxon>
        <taxon>Phyllachorales</taxon>
        <taxon>Phyllachoraceae</taxon>
        <taxon>Phyllachora</taxon>
    </lineage>
</organism>
<dbReference type="SUPFAM" id="SSF50249">
    <property type="entry name" value="Nucleic acid-binding proteins"/>
    <property type="match status" value="1"/>
</dbReference>
<dbReference type="GO" id="GO:0004824">
    <property type="term" value="F:lysine-tRNA ligase activity"/>
    <property type="evidence" value="ECO:0007669"/>
    <property type="project" value="InterPro"/>
</dbReference>
<dbReference type="PROSITE" id="PS50862">
    <property type="entry name" value="AA_TRNA_LIGASE_II"/>
    <property type="match status" value="1"/>
</dbReference>
<dbReference type="AlphaFoldDB" id="A0AAD9MJC9"/>
<dbReference type="EMBL" id="JAQQPM010000007">
    <property type="protein sequence ID" value="KAK2073906.1"/>
    <property type="molecule type" value="Genomic_DNA"/>
</dbReference>
<dbReference type="PANTHER" id="PTHR42918:SF5">
    <property type="entry name" value="LYSINE--TRNA LIGASE, MITOCHONDRIAL"/>
    <property type="match status" value="1"/>
</dbReference>
<evidence type="ECO:0000256" key="3">
    <source>
        <dbReference type="ARBA" id="ARBA00022840"/>
    </source>
</evidence>
<dbReference type="InterPro" id="IPR045864">
    <property type="entry name" value="aa-tRNA-synth_II/BPL/LPL"/>
</dbReference>
<keyword evidence="4" id="KW-0030">Aminoacyl-tRNA synthetase</keyword>
<keyword evidence="1" id="KW-0436">Ligase</keyword>
<dbReference type="Gene3D" id="3.30.930.10">
    <property type="entry name" value="Bira Bifunctional Protein, Domain 2"/>
    <property type="match status" value="1"/>
</dbReference>
<keyword evidence="3" id="KW-0067">ATP-binding</keyword>
<dbReference type="CDD" id="cd04322">
    <property type="entry name" value="LysRS_N"/>
    <property type="match status" value="1"/>
</dbReference>
<dbReference type="GO" id="GO:0000049">
    <property type="term" value="F:tRNA binding"/>
    <property type="evidence" value="ECO:0007669"/>
    <property type="project" value="TreeGrafter"/>
</dbReference>
<dbReference type="Proteomes" id="UP001217918">
    <property type="component" value="Unassembled WGS sequence"/>
</dbReference>
<dbReference type="Gene3D" id="2.40.50.140">
    <property type="entry name" value="Nucleic acid-binding proteins"/>
    <property type="match status" value="1"/>
</dbReference>
<dbReference type="GO" id="GO:0005524">
    <property type="term" value="F:ATP binding"/>
    <property type="evidence" value="ECO:0007669"/>
    <property type="project" value="UniProtKB-KW"/>
</dbReference>
<protein>
    <recommendedName>
        <fullName evidence="5">Lysyl-tRNA synthetase</fullName>
    </recommendedName>
</protein>
<reference evidence="7" key="1">
    <citation type="journal article" date="2023" name="Mol. Plant Microbe Interact.">
        <title>Elucidating the Obligate Nature and Biological Capacity of an Invasive Fungal Corn Pathogen.</title>
        <authorList>
            <person name="MacCready J.S."/>
            <person name="Roggenkamp E.M."/>
            <person name="Gdanetz K."/>
            <person name="Chilvers M.I."/>
        </authorList>
    </citation>
    <scope>NUCLEOTIDE SEQUENCE</scope>
    <source>
        <strain evidence="7">PM02</strain>
    </source>
</reference>
<feature type="domain" description="Aminoacyl-transfer RNA synthetases class-II family profile" evidence="6">
    <location>
        <begin position="188"/>
        <end position="548"/>
    </location>
</feature>
<dbReference type="InterPro" id="IPR018149">
    <property type="entry name" value="Lys-tRNA-synth_II_C"/>
</dbReference>
<keyword evidence="2" id="KW-0547">Nucleotide-binding</keyword>
<evidence type="ECO:0000256" key="1">
    <source>
        <dbReference type="ARBA" id="ARBA00022598"/>
    </source>
</evidence>
<dbReference type="GO" id="GO:0005739">
    <property type="term" value="C:mitochondrion"/>
    <property type="evidence" value="ECO:0007669"/>
    <property type="project" value="TreeGrafter"/>
</dbReference>
<evidence type="ECO:0000256" key="5">
    <source>
        <dbReference type="ARBA" id="ARBA00030563"/>
    </source>
</evidence>
<evidence type="ECO:0000259" key="6">
    <source>
        <dbReference type="PROSITE" id="PS50862"/>
    </source>
</evidence>
<dbReference type="InterPro" id="IPR044136">
    <property type="entry name" value="Lys-tRNA-ligase_II_N"/>
</dbReference>
<dbReference type="Pfam" id="PF00152">
    <property type="entry name" value="tRNA-synt_2"/>
    <property type="match status" value="1"/>
</dbReference>
<dbReference type="PANTHER" id="PTHR42918">
    <property type="entry name" value="LYSYL-TRNA SYNTHETASE"/>
    <property type="match status" value="1"/>
</dbReference>
<proteinExistence type="predicted"/>
<dbReference type="InterPro" id="IPR006195">
    <property type="entry name" value="aa-tRNA-synth_II"/>
</dbReference>
<evidence type="ECO:0000256" key="4">
    <source>
        <dbReference type="ARBA" id="ARBA00023146"/>
    </source>
</evidence>
<dbReference type="FunFam" id="3.30.930.10:FF:000094">
    <property type="entry name" value="Lysine--tRNA ligase, mitochondrial"/>
    <property type="match status" value="1"/>
</dbReference>
<name>A0AAD9MJC9_9PEZI</name>
<comment type="caution">
    <text evidence="7">The sequence shown here is derived from an EMBL/GenBank/DDBJ whole genome shotgun (WGS) entry which is preliminary data.</text>
</comment>
<dbReference type="InterPro" id="IPR004364">
    <property type="entry name" value="Aa-tRNA-synt_II"/>
</dbReference>
<dbReference type="Pfam" id="PF01336">
    <property type="entry name" value="tRNA_anti-codon"/>
    <property type="match status" value="1"/>
</dbReference>
<dbReference type="InterPro" id="IPR004365">
    <property type="entry name" value="NA-bd_OB_tRNA"/>
</dbReference>
<sequence length="548" mass="60872">MVAAFSAGIWAFNTARISSLYHEVLASSLFFAAVPYPRLQHEGQAMRVPEFRERYRAVGIGTTAEDEVVLRGRIHSIRQASSKLFFFQFTSEFESVQALCNLGKLEEQGVTLADFKKCSKILQRGDIISIRGRATKTSTGELTIEATRLPQLLSPSLVPLPVKLGDDDTRMQSRHIDMLVNPSTADTLRLRSHIIKFLRDFLHQKGFLEVQTPILAEDAGGAIARPFSTRAHEFADRNLALRIAPELWLKRLVVGGMDRVFEIGQAFRNEGIDQTHNPEFTTCEFYSAYANLEDLISLTGELLEGTAKACMDLISEKLVSLPNIHVESYSRPYRRIEFIPSLEKALACRLPDLSSKTALDDVRSIVQARNLDIPEPSTRTLPKLLDRLAGTFIEPCSAEAPIFITHHPVCMSPLSKSFTCPGTGQLVSARAELFMGGKELANMYEEENDPGTQRRKFVEQARYRDHQAVDPDDVVVVDESYIRALESGLPPTGGWGCGIERLVMSFAGTRRISDCLSFGNLRNVVGLSAENRTSHTGSAAADMEKHAP</sequence>